<reference evidence="7" key="1">
    <citation type="submission" date="2021-12" db="EMBL/GenBank/DDBJ databases">
        <authorList>
            <person name="Zaccaron A."/>
            <person name="Stergiopoulos I."/>
        </authorList>
    </citation>
    <scope>NUCLEOTIDE SEQUENCE</scope>
    <source>
        <strain evidence="7">Race5_Kim</strain>
    </source>
</reference>
<evidence type="ECO:0000256" key="5">
    <source>
        <dbReference type="RuleBase" id="RU363076"/>
    </source>
</evidence>
<dbReference type="OMA" id="WYSRDVA"/>
<accession>A0A9Q8UWN9</accession>
<keyword evidence="5" id="KW-0496">Mitochondrion</keyword>
<feature type="transmembrane region" description="Helical" evidence="5">
    <location>
        <begin position="98"/>
        <end position="119"/>
    </location>
</feature>
<dbReference type="Proteomes" id="UP000756132">
    <property type="component" value="Chromosome 13"/>
</dbReference>
<dbReference type="InterPro" id="IPR045214">
    <property type="entry name" value="Surf1/Surf4"/>
</dbReference>
<organism evidence="7 8">
    <name type="scientific">Passalora fulva</name>
    <name type="common">Tomato leaf mold</name>
    <name type="synonym">Cladosporium fulvum</name>
    <dbReference type="NCBI Taxonomy" id="5499"/>
    <lineage>
        <taxon>Eukaryota</taxon>
        <taxon>Fungi</taxon>
        <taxon>Dikarya</taxon>
        <taxon>Ascomycota</taxon>
        <taxon>Pezizomycotina</taxon>
        <taxon>Dothideomycetes</taxon>
        <taxon>Dothideomycetidae</taxon>
        <taxon>Mycosphaerellales</taxon>
        <taxon>Mycosphaerellaceae</taxon>
        <taxon>Fulvia</taxon>
    </lineage>
</organism>
<name>A0A9Q8UWN9_PASFU</name>
<dbReference type="InterPro" id="IPR002994">
    <property type="entry name" value="Surf1/Shy1"/>
</dbReference>
<sequence>MDKARPLWRAIIEQASSQRASRTITTKTTTVHPQPFICTHCIRQNPSLRPSSILRSLRQQGQRQRRHQSTQPGDQPAFTSIVDNPPQLIRSGRRHKPWGLLVLATIPVTAFILGCWQVQRLTWKTDLIAKFEDRLVKQPLPLPPQIDPEAVKEFDYRRVYARGVFKHDREMLIGPRMHDGNDGYLVITPFEQEGNGNGNTTILVNRGWIPKSKASQSVRKASGALPEGEVVVEGLLREPWKKNMFTPENKPQEGKWYFPDVYQMAKHTGSQPVWIEETMKPDLLVSYDREARGVPIGRSAEVNLRNNHTQYIFTWFSLSLATSIMLWMVLKKPAGGVSRRIRQNKEW</sequence>
<evidence type="ECO:0000313" key="7">
    <source>
        <dbReference type="EMBL" id="UJO25208.1"/>
    </source>
</evidence>
<evidence type="ECO:0000256" key="2">
    <source>
        <dbReference type="ARBA" id="ARBA00022692"/>
    </source>
</evidence>
<comment type="function">
    <text evidence="5">Probably involved in the biogenesis of the COX complex.</text>
</comment>
<dbReference type="EMBL" id="CP090175">
    <property type="protein sequence ID" value="UJO25208.1"/>
    <property type="molecule type" value="Genomic_DNA"/>
</dbReference>
<dbReference type="CDD" id="cd06662">
    <property type="entry name" value="SURF1"/>
    <property type="match status" value="1"/>
</dbReference>
<proteinExistence type="inferred from homology"/>
<comment type="similarity">
    <text evidence="5">Belongs to the SURF1 family.</text>
</comment>
<dbReference type="PANTHER" id="PTHR23427">
    <property type="entry name" value="SURFEIT LOCUS PROTEIN"/>
    <property type="match status" value="1"/>
</dbReference>
<dbReference type="AlphaFoldDB" id="A0A9Q8UWN9"/>
<keyword evidence="2 5" id="KW-0812">Transmembrane</keyword>
<dbReference type="Pfam" id="PF02104">
    <property type="entry name" value="SURF1"/>
    <property type="match status" value="1"/>
</dbReference>
<dbReference type="RefSeq" id="XP_047769574.1">
    <property type="nucleotide sequence ID" value="XM_047913314.1"/>
</dbReference>
<dbReference type="GO" id="GO:0033617">
    <property type="term" value="P:mitochondrial respiratory chain complex IV assembly"/>
    <property type="evidence" value="ECO:0007669"/>
    <property type="project" value="TreeGrafter"/>
</dbReference>
<dbReference type="PANTHER" id="PTHR23427:SF2">
    <property type="entry name" value="SURFEIT LOCUS PROTEIN 1"/>
    <property type="match status" value="1"/>
</dbReference>
<keyword evidence="8" id="KW-1185">Reference proteome</keyword>
<reference evidence="7" key="2">
    <citation type="journal article" date="2022" name="Microb. Genom.">
        <title>A chromosome-scale genome assembly of the tomato pathogen Cladosporium fulvum reveals a compartmentalized genome architecture and the presence of a dispensable chromosome.</title>
        <authorList>
            <person name="Zaccaron A.Z."/>
            <person name="Chen L.H."/>
            <person name="Samaras A."/>
            <person name="Stergiopoulos I."/>
        </authorList>
    </citation>
    <scope>NUCLEOTIDE SEQUENCE</scope>
    <source>
        <strain evidence="7">Race5_Kim</strain>
    </source>
</reference>
<feature type="compositionally biased region" description="Polar residues" evidence="6">
    <location>
        <begin position="70"/>
        <end position="82"/>
    </location>
</feature>
<dbReference type="KEGG" id="ffu:CLAFUR5_14166"/>
<evidence type="ECO:0000256" key="6">
    <source>
        <dbReference type="SAM" id="MobiDB-lite"/>
    </source>
</evidence>
<evidence type="ECO:0000256" key="4">
    <source>
        <dbReference type="ARBA" id="ARBA00023136"/>
    </source>
</evidence>
<keyword evidence="5" id="KW-0999">Mitochondrion inner membrane</keyword>
<dbReference type="GO" id="GO:0005743">
    <property type="term" value="C:mitochondrial inner membrane"/>
    <property type="evidence" value="ECO:0007669"/>
    <property type="project" value="UniProtKB-SubCell"/>
</dbReference>
<keyword evidence="3 5" id="KW-1133">Transmembrane helix</keyword>
<gene>
    <name evidence="7" type="ORF">CLAFUR5_14166</name>
</gene>
<evidence type="ECO:0000256" key="3">
    <source>
        <dbReference type="ARBA" id="ARBA00022989"/>
    </source>
</evidence>
<feature type="transmembrane region" description="Helical" evidence="5">
    <location>
        <begin position="311"/>
        <end position="330"/>
    </location>
</feature>
<dbReference type="PROSITE" id="PS50895">
    <property type="entry name" value="SURF1"/>
    <property type="match status" value="1"/>
</dbReference>
<dbReference type="GeneID" id="71994044"/>
<feature type="region of interest" description="Disordered" evidence="6">
    <location>
        <begin position="58"/>
        <end position="86"/>
    </location>
</feature>
<dbReference type="OrthoDB" id="10040024at2759"/>
<protein>
    <recommendedName>
        <fullName evidence="5">SURF1-like protein</fullName>
    </recommendedName>
</protein>
<keyword evidence="4 5" id="KW-0472">Membrane</keyword>
<evidence type="ECO:0000256" key="1">
    <source>
        <dbReference type="ARBA" id="ARBA00004370"/>
    </source>
</evidence>
<evidence type="ECO:0000313" key="8">
    <source>
        <dbReference type="Proteomes" id="UP000756132"/>
    </source>
</evidence>
<comment type="subcellular location">
    <subcellularLocation>
        <location evidence="1">Membrane</location>
    </subcellularLocation>
    <subcellularLocation>
        <location evidence="5">Mitochondrion inner membrane</location>
        <topology evidence="5">Multi-pass membrane protein</topology>
    </subcellularLocation>
</comment>